<accession>A0A1H7SV75</accession>
<protein>
    <submittedName>
        <fullName evidence="2">Uncharacterized protein</fullName>
    </submittedName>
</protein>
<evidence type="ECO:0000313" key="3">
    <source>
        <dbReference type="Proteomes" id="UP000198984"/>
    </source>
</evidence>
<proteinExistence type="predicted"/>
<evidence type="ECO:0000313" key="2">
    <source>
        <dbReference type="EMBL" id="SEL76473.1"/>
    </source>
</evidence>
<evidence type="ECO:0000256" key="1">
    <source>
        <dbReference type="SAM" id="MobiDB-lite"/>
    </source>
</evidence>
<sequence length="623" mass="72004">MLQPHIVQGGMKPAFGVPQEADTTPQPRRNTIFKRIAQYRDSIRNKNYRDSLVRRITRQNVPEPAGSDSTLIKSEKYFTPYSGKVVRDIYYRQVNVFGPRNINDTAFRSGMKLLKFANRLHINTAEWVIRQSLFFRENDTIDPYTMADNERYLRNRPFIQDARVYIINTGASPDSVDLLVVTKDLFEYGADLREITQTAFRGGVSNNNLLGAGQGVDITTMWRNDRSPPWGAALTYTKYNVAGSFVDASVGYTTLNDYTPAAIDTGVFEGAYFINLNRPLYRTSASLIGGLYLSRSYSINYRNLPDSLYRDYRYSVIDAWVGYNFINPGKNGQDPGKKPNVALLARHYNLFFHRNPGQEIFKYDPVYNDRRYYLGQLAVFRQDFFKAHYFFGFGRTEDIPLGYNASISSGWESWRSRKRFYTALELHKFWVTKHEGLFNTTFAVGSFWQRGSSEDAIIHANMEYYSNLFNFKWGKLRQFVTVDFLANPNNFFYKPLSVNLDVGIWGYRNSRINGYQRLNVRSETVYYSPLKLLGFKFNFSTYLQLAQITEKNNAIFKNPLHSAVGAGVRIRNENLALNTFRLAAYYMPDAPAPVKSFYYEITTIVDFRFDISVLRAPGFLSFR</sequence>
<organism evidence="2 3">
    <name type="scientific">Chitinophaga rupis</name>
    <dbReference type="NCBI Taxonomy" id="573321"/>
    <lineage>
        <taxon>Bacteria</taxon>
        <taxon>Pseudomonadati</taxon>
        <taxon>Bacteroidota</taxon>
        <taxon>Chitinophagia</taxon>
        <taxon>Chitinophagales</taxon>
        <taxon>Chitinophagaceae</taxon>
        <taxon>Chitinophaga</taxon>
    </lineage>
</organism>
<gene>
    <name evidence="2" type="ORF">SAMN04488505_1021055</name>
</gene>
<keyword evidence="3" id="KW-1185">Reference proteome</keyword>
<dbReference type="OrthoDB" id="609711at2"/>
<name>A0A1H7SV75_9BACT</name>
<dbReference type="AlphaFoldDB" id="A0A1H7SV75"/>
<feature type="region of interest" description="Disordered" evidence="1">
    <location>
        <begin position="1"/>
        <end position="28"/>
    </location>
</feature>
<dbReference type="Proteomes" id="UP000198984">
    <property type="component" value="Unassembled WGS sequence"/>
</dbReference>
<dbReference type="EMBL" id="FOBB01000002">
    <property type="protein sequence ID" value="SEL76473.1"/>
    <property type="molecule type" value="Genomic_DNA"/>
</dbReference>
<reference evidence="2 3" key="1">
    <citation type="submission" date="2016-10" db="EMBL/GenBank/DDBJ databases">
        <authorList>
            <person name="de Groot N.N."/>
        </authorList>
    </citation>
    <scope>NUCLEOTIDE SEQUENCE [LARGE SCALE GENOMIC DNA]</scope>
    <source>
        <strain evidence="2 3">DSM 21039</strain>
    </source>
</reference>
<dbReference type="STRING" id="573321.SAMN04488505_1021055"/>